<feature type="region of interest" description="Disordered" evidence="9">
    <location>
        <begin position="1494"/>
        <end position="1566"/>
    </location>
</feature>
<dbReference type="InterPro" id="IPR019931">
    <property type="entry name" value="LPXTG_anchor"/>
</dbReference>
<dbReference type="InterPro" id="IPR015883">
    <property type="entry name" value="Glyco_hydro_20_cat"/>
</dbReference>
<dbReference type="PROSITE" id="PS50022">
    <property type="entry name" value="FA58C_3"/>
    <property type="match status" value="3"/>
</dbReference>
<keyword evidence="10" id="KW-0812">Transmembrane</keyword>
<evidence type="ECO:0000256" key="11">
    <source>
        <dbReference type="SAM" id="SignalP"/>
    </source>
</evidence>
<feature type="compositionally biased region" description="Basic and acidic residues" evidence="9">
    <location>
        <begin position="1507"/>
        <end position="1528"/>
    </location>
</feature>
<dbReference type="SUPFAM" id="SSF55545">
    <property type="entry name" value="beta-N-acetylhexosaminidase-like domain"/>
    <property type="match status" value="1"/>
</dbReference>
<dbReference type="InterPro" id="IPR025705">
    <property type="entry name" value="Beta_hexosaminidase_sua/sub"/>
</dbReference>
<dbReference type="InterPro" id="IPR029018">
    <property type="entry name" value="Hex-like_dom2"/>
</dbReference>
<sequence>MTVQKTKMLHRAVAMIACMFAIVFASSLLCVRPAAAAEVTNLALNKTAVADSEEASSVAAGKAVDGNDSTRWGSAEDTAGGAHWIYVDLGSAKTVKKATIKWESYKATGYKIQYATGNTAPAANSSDWKDIHTSNDRPASLTDEITFSSPAKGRFFRLYITGFTSADPQNTVPEWPTIAVNEFELYGDETAAPSTQDPQQNVARGKSAVADSEEANTLGAAKAVDGNTTSSSSRWASAVDATASQDGGPHWIYVDLGQQRDVKCVRVFWELRKAKGYKIQIANGESAPAADSSDWKTVYTNDGHPSSKTDLVTLDKVYQARFVRLYIDHNTYADPDGGVAWGNVSIFELEVYGGTPKMDMNGLADAIKVEAPKKGDTQLKVTLPTSSEYDVTYNGTDYEQVVGAQAEDGTIPIYQPVVDTQVKVSFKVTKKSDKNTYTFKEIPVTVPGKFQVEAGDNTAPEVLPQLREWKGRSGSFAPTAQTRVVYDSDDFKTAANELAADYKDLFGSELAVVKGSSANAGDILLSKTTDTSLGLQDEGYLMEITDSVSVKAETKAGAYWSTRTILQALKTGNGSIPQGITRDYPLYKVRGLILDVGRKTFSLEWLQQMSKQLSWFKLNDFQVHLSDNYIWVEEYSDDTVNTAYNGFRLESDIKKGGNNGKNKADLTSTDVWYSKDDFREFIQHSRDLGVNIVPEFDMPAHSLALTNVRPDLRTPKSMTRRGNDHLNLAQKYDESLEFALSIWDEYLTGSNPVFDNQTMVHIGADEYEADGNAYRNFVNDLFAHMEASGRTARVWGSLTWIKGSVDVQGKGAAGQHRQMNLWSKDWAKMDEMYNLGFDLINCIDSRYYIVPNAGYYFDYLNDNTIYNSAINNYNNVTIPAGDEQMIGGAFAVWNDMCGKRENGISEYDVYDRITNSAGLYAAATWGKGTADVSTAKATAKKLGDAPNTNFGYETTANAEGTVMQLGMDDASDASGNGNSLNLKSAKDAEIVDVDFKKALELKGGKSYVALDSDLETAGLGNDLRVKVKRTDATSDKDQILFESPYGSIKAVQAKTGKVGITRENRDYSFNYTLPMNEWVELEFKNEGMGKVSLYVNGELKETIGQDGNNKLKATCMFPVQRIGSKTNAFTGYVDDVRLTRSATFATTMALDNAELKARSVLAAGADDAELETLVEQARALINQVNPDAAEIANLTQQINDRVANVKYKPADYSKLDALLAAIPSDLSVYTDESVAALTSARDSIQRDLPVSMQDTVDAYTKTLTEAIEGLELKSADNNFAQSVTATACSEEKTGETAPNGPAAAAVDGDESSFWHSQWSAPADNDMPHWFNVKLAAPAKVSGMVYVPRTGSSNGRLTKYHVEVSTDGGSTYTKVAEGTLESSVGAKNITFDEPVAGATDVKLYFDETDGDSAANRNKFATAGEIRVRVIDETVDLNGLAALIEQAEGLDKNSYTTATWKKLESALADAKDVAASDNPTFEAVNDAKAKLRSAMLGLRPGTPDPVTPDPDKPNPDKPNPDKPNPDKPNPDKPGTSDGGNGGSGTAGSNKGDSTTGNKGDKKPGTLVKTGDDQAMYIAAAGVVGLLVVGAGVVLYVKNRRQ</sequence>
<dbReference type="Pfam" id="PF00754">
    <property type="entry name" value="F5_F8_type_C"/>
    <property type="match status" value="1"/>
</dbReference>
<comment type="similarity">
    <text evidence="1">Belongs to the glycosyl hydrolase 20 family.</text>
</comment>
<dbReference type="EMBL" id="JABBCP010000006">
    <property type="protein sequence ID" value="NMF56152.1"/>
    <property type="molecule type" value="Genomic_DNA"/>
</dbReference>
<dbReference type="Gene3D" id="3.20.20.80">
    <property type="entry name" value="Glycosidases"/>
    <property type="match status" value="1"/>
</dbReference>
<evidence type="ECO:0000256" key="9">
    <source>
        <dbReference type="SAM" id="MobiDB-lite"/>
    </source>
</evidence>
<evidence type="ECO:0000313" key="14">
    <source>
        <dbReference type="EMBL" id="NMF56152.1"/>
    </source>
</evidence>
<dbReference type="InterPro" id="IPR015882">
    <property type="entry name" value="HEX_bac_N"/>
</dbReference>
<dbReference type="PROSITE" id="PS50847">
    <property type="entry name" value="GRAM_POS_ANCHORING"/>
    <property type="match status" value="1"/>
</dbReference>
<feature type="compositionally biased region" description="Gly residues" evidence="9">
    <location>
        <begin position="1534"/>
        <end position="1543"/>
    </location>
</feature>
<keyword evidence="7" id="KW-0326">Glycosidase</keyword>
<dbReference type="SUPFAM" id="SSF49899">
    <property type="entry name" value="Concanavalin A-like lectins/glucanases"/>
    <property type="match status" value="1"/>
</dbReference>
<dbReference type="Gene3D" id="2.60.120.200">
    <property type="match status" value="1"/>
</dbReference>
<dbReference type="PANTHER" id="PTHR43678:SF1">
    <property type="entry name" value="BETA-N-ACETYLHEXOSAMINIDASE"/>
    <property type="match status" value="1"/>
</dbReference>
<keyword evidence="4 11" id="KW-0732">Signal</keyword>
<dbReference type="InterPro" id="IPR052764">
    <property type="entry name" value="GH20_Enzymes"/>
</dbReference>
<keyword evidence="6" id="KW-0572">Peptidoglycan-anchor</keyword>
<keyword evidence="2" id="KW-0134">Cell wall</keyword>
<evidence type="ECO:0000259" key="12">
    <source>
        <dbReference type="PROSITE" id="PS50022"/>
    </source>
</evidence>
<dbReference type="GO" id="GO:0005975">
    <property type="term" value="P:carbohydrate metabolic process"/>
    <property type="evidence" value="ECO:0007669"/>
    <property type="project" value="InterPro"/>
</dbReference>
<proteinExistence type="inferred from homology"/>
<organism evidence="14 15">
    <name type="scientific">Collinsella acetigenes</name>
    <dbReference type="NCBI Taxonomy" id="2713419"/>
    <lineage>
        <taxon>Bacteria</taxon>
        <taxon>Bacillati</taxon>
        <taxon>Actinomycetota</taxon>
        <taxon>Coriobacteriia</taxon>
        <taxon>Coriobacteriales</taxon>
        <taxon>Coriobacteriaceae</taxon>
        <taxon>Collinsella</taxon>
    </lineage>
</organism>
<dbReference type="InterPro" id="IPR013320">
    <property type="entry name" value="ConA-like_dom_sf"/>
</dbReference>
<evidence type="ECO:0000256" key="5">
    <source>
        <dbReference type="ARBA" id="ARBA00022801"/>
    </source>
</evidence>
<feature type="domain" description="F5/8 type C" evidence="12">
    <location>
        <begin position="195"/>
        <end position="354"/>
    </location>
</feature>
<evidence type="ECO:0000256" key="10">
    <source>
        <dbReference type="SAM" id="Phobius"/>
    </source>
</evidence>
<evidence type="ECO:0000256" key="1">
    <source>
        <dbReference type="ARBA" id="ARBA00006285"/>
    </source>
</evidence>
<evidence type="ECO:0000256" key="7">
    <source>
        <dbReference type="ARBA" id="ARBA00023295"/>
    </source>
</evidence>
<gene>
    <name evidence="14" type="ORF">HF320_07400</name>
</gene>
<evidence type="ECO:0000256" key="8">
    <source>
        <dbReference type="PIRSR" id="PIRSR625705-1"/>
    </source>
</evidence>
<keyword evidence="3" id="KW-0964">Secreted</keyword>
<protein>
    <submittedName>
        <fullName evidence="14">Family 20 glycosylhydrolase</fullName>
    </submittedName>
</protein>
<keyword evidence="15" id="KW-1185">Reference proteome</keyword>
<keyword evidence="10" id="KW-1133">Transmembrane helix</keyword>
<name>A0A7X9UD47_9ACTN</name>
<dbReference type="Pfam" id="PF00728">
    <property type="entry name" value="Glyco_hydro_20"/>
    <property type="match status" value="1"/>
</dbReference>
<evidence type="ECO:0000256" key="4">
    <source>
        <dbReference type="ARBA" id="ARBA00022729"/>
    </source>
</evidence>
<dbReference type="GO" id="GO:0004563">
    <property type="term" value="F:beta-N-acetylhexosaminidase activity"/>
    <property type="evidence" value="ECO:0007669"/>
    <property type="project" value="InterPro"/>
</dbReference>
<reference evidence="14 15" key="1">
    <citation type="submission" date="2020-04" db="EMBL/GenBank/DDBJ databases">
        <title>Collinsella sp. KGMB02528 nov., an anaerobic actinobacterium isolated from human feces.</title>
        <authorList>
            <person name="Han K.-I."/>
            <person name="Eom M.K."/>
            <person name="Kim J.-S."/>
            <person name="Lee K.C."/>
            <person name="Suh M.K."/>
            <person name="Park S.-H."/>
            <person name="Lee J.H."/>
            <person name="Kang S.W."/>
            <person name="Park J.-E."/>
            <person name="Oh B.S."/>
            <person name="Yu S.Y."/>
            <person name="Choi S.-H."/>
            <person name="Lee D.H."/>
            <person name="Yoon H."/>
            <person name="Kim B.-Y."/>
            <person name="Lee J.H."/>
            <person name="Lee J.-S."/>
        </authorList>
    </citation>
    <scope>NUCLEOTIDE SEQUENCE [LARGE SCALE GENOMIC DNA]</scope>
    <source>
        <strain evidence="14 15">KGMB02528</strain>
    </source>
</reference>
<feature type="active site" description="Proton donor" evidence="8">
    <location>
        <position position="766"/>
    </location>
</feature>
<evidence type="ECO:0000256" key="3">
    <source>
        <dbReference type="ARBA" id="ARBA00022525"/>
    </source>
</evidence>
<dbReference type="InterPro" id="IPR008979">
    <property type="entry name" value="Galactose-bd-like_sf"/>
</dbReference>
<evidence type="ECO:0000313" key="15">
    <source>
        <dbReference type="Proteomes" id="UP000546970"/>
    </source>
</evidence>
<dbReference type="CDD" id="cd06564">
    <property type="entry name" value="GH20_DspB_LnbB-like"/>
    <property type="match status" value="1"/>
</dbReference>
<comment type="caution">
    <text evidence="14">The sequence shown here is derived from an EMBL/GenBank/DDBJ whole genome shotgun (WGS) entry which is preliminary data.</text>
</comment>
<evidence type="ECO:0000259" key="13">
    <source>
        <dbReference type="PROSITE" id="PS50847"/>
    </source>
</evidence>
<dbReference type="Pfam" id="PF02838">
    <property type="entry name" value="Glyco_hydro_20b"/>
    <property type="match status" value="1"/>
</dbReference>
<dbReference type="Gene3D" id="1.20.1270.70">
    <property type="entry name" value="Designed single chain three-helix bundle"/>
    <property type="match status" value="1"/>
</dbReference>
<dbReference type="InterPro" id="IPR017853">
    <property type="entry name" value="GH"/>
</dbReference>
<dbReference type="Gene3D" id="1.20.1270.90">
    <property type="entry name" value="AF1782-like"/>
    <property type="match status" value="1"/>
</dbReference>
<dbReference type="PANTHER" id="PTHR43678">
    <property type="entry name" value="PUTATIVE (AFU_ORTHOLOGUE AFUA_2G00640)-RELATED"/>
    <property type="match status" value="1"/>
</dbReference>
<dbReference type="PRINTS" id="PR00738">
    <property type="entry name" value="GLHYDRLASE20"/>
</dbReference>
<dbReference type="Pfam" id="PF22633">
    <property type="entry name" value="F5_F8_type_C_2"/>
    <property type="match status" value="2"/>
</dbReference>
<keyword evidence="10" id="KW-0472">Membrane</keyword>
<dbReference type="SUPFAM" id="SSF49785">
    <property type="entry name" value="Galactose-binding domain-like"/>
    <property type="match status" value="3"/>
</dbReference>
<feature type="chain" id="PRO_5031281518" evidence="11">
    <location>
        <begin position="37"/>
        <end position="1599"/>
    </location>
</feature>
<feature type="domain" description="F5/8 type C" evidence="12">
    <location>
        <begin position="30"/>
        <end position="188"/>
    </location>
</feature>
<feature type="domain" description="Gram-positive cocci surface proteins LPxTG" evidence="13">
    <location>
        <begin position="1564"/>
        <end position="1599"/>
    </location>
</feature>
<feature type="transmembrane region" description="Helical" evidence="10">
    <location>
        <begin position="1572"/>
        <end position="1594"/>
    </location>
</feature>
<dbReference type="Gene3D" id="3.30.379.10">
    <property type="entry name" value="Chitobiase/beta-hexosaminidase domain 2-like"/>
    <property type="match status" value="1"/>
</dbReference>
<evidence type="ECO:0000256" key="2">
    <source>
        <dbReference type="ARBA" id="ARBA00022512"/>
    </source>
</evidence>
<dbReference type="SUPFAM" id="SSF51445">
    <property type="entry name" value="(Trans)glycosidases"/>
    <property type="match status" value="1"/>
</dbReference>
<dbReference type="Proteomes" id="UP000546970">
    <property type="component" value="Unassembled WGS sequence"/>
</dbReference>
<dbReference type="RefSeq" id="WP_169277754.1">
    <property type="nucleotide sequence ID" value="NZ_JABBCP010000006.1"/>
</dbReference>
<dbReference type="InterPro" id="IPR000421">
    <property type="entry name" value="FA58C"/>
</dbReference>
<evidence type="ECO:0000256" key="6">
    <source>
        <dbReference type="ARBA" id="ARBA00023088"/>
    </source>
</evidence>
<feature type="domain" description="F5/8 type C" evidence="12">
    <location>
        <begin position="1264"/>
        <end position="1423"/>
    </location>
</feature>
<feature type="signal peptide" evidence="11">
    <location>
        <begin position="1"/>
        <end position="36"/>
    </location>
</feature>
<dbReference type="Gene3D" id="2.60.120.260">
    <property type="entry name" value="Galactose-binding domain-like"/>
    <property type="match status" value="3"/>
</dbReference>
<accession>A0A7X9UD47</accession>
<keyword evidence="5 14" id="KW-0378">Hydrolase</keyword>